<dbReference type="RefSeq" id="WP_194701110.1">
    <property type="nucleotide sequence ID" value="NZ_JADKNH010000004.1"/>
</dbReference>
<evidence type="ECO:0000313" key="1">
    <source>
        <dbReference type="EMBL" id="MBF4692863.1"/>
    </source>
</evidence>
<organism evidence="1 2">
    <name type="scientific">Fusibacter ferrireducens</name>
    <dbReference type="NCBI Taxonomy" id="2785058"/>
    <lineage>
        <taxon>Bacteria</taxon>
        <taxon>Bacillati</taxon>
        <taxon>Bacillota</taxon>
        <taxon>Clostridia</taxon>
        <taxon>Eubacteriales</taxon>
        <taxon>Eubacteriales Family XII. Incertae Sedis</taxon>
        <taxon>Fusibacter</taxon>
    </lineage>
</organism>
<dbReference type="SUPFAM" id="SSF54913">
    <property type="entry name" value="GlnB-like"/>
    <property type="match status" value="1"/>
</dbReference>
<evidence type="ECO:0000313" key="2">
    <source>
        <dbReference type="Proteomes" id="UP000614200"/>
    </source>
</evidence>
<sequence length="118" mass="13445">MNYALFLVLNDVDRLKDIHKIFYSLGCGATTLDSEGMGRVLLEHNVDVPIFAGLRKLVEGDKPYNKTIISIIHSEEKLRKVIDRIKEELKMDTVNKNGIGYIFVLPVLECHGYQIPDK</sequence>
<comment type="caution">
    <text evidence="1">The sequence shown here is derived from an EMBL/GenBank/DDBJ whole genome shotgun (WGS) entry which is preliminary data.</text>
</comment>
<reference evidence="1 2" key="1">
    <citation type="submission" date="2020-11" db="EMBL/GenBank/DDBJ databases">
        <title>Fusibacter basophilias sp. nov.</title>
        <authorList>
            <person name="Qiu D."/>
        </authorList>
    </citation>
    <scope>NUCLEOTIDE SEQUENCE [LARGE SCALE GENOMIC DNA]</scope>
    <source>
        <strain evidence="1 2">Q10-2</strain>
    </source>
</reference>
<dbReference type="Proteomes" id="UP000614200">
    <property type="component" value="Unassembled WGS sequence"/>
</dbReference>
<gene>
    <name evidence="1" type="ORF">ISU02_07015</name>
</gene>
<name>A0ABR9ZQZ5_9FIRM</name>
<proteinExistence type="predicted"/>
<accession>A0ABR9ZQZ5</accession>
<protein>
    <recommendedName>
        <fullName evidence="3">Transcriptional regulator</fullName>
    </recommendedName>
</protein>
<dbReference type="EMBL" id="JADKNH010000004">
    <property type="protein sequence ID" value="MBF4692863.1"/>
    <property type="molecule type" value="Genomic_DNA"/>
</dbReference>
<dbReference type="InterPro" id="IPR011322">
    <property type="entry name" value="N-reg_PII-like_a/b"/>
</dbReference>
<evidence type="ECO:0008006" key="3">
    <source>
        <dbReference type="Google" id="ProtNLM"/>
    </source>
</evidence>
<keyword evidence="2" id="KW-1185">Reference proteome</keyword>